<dbReference type="AlphaFoldDB" id="A0A067MMR4"/>
<dbReference type="PANTHER" id="PTHR13360:SF1">
    <property type="entry name" value="ACTIVATING SIGNAL COINTEGRATOR 1 COMPLEX SUBUNIT 1"/>
    <property type="match status" value="1"/>
</dbReference>
<sequence>MANPPSTNDVGAEICDREGVTVMFFLLLLEEWNLLQPHPAAVALRVEGWAEVEEIEVLLGGEEVAVVEEGGEGQHADFRTHVSEFTDSLLASSSDIPGLDESIVISPMRLHLTLGVMCLSDDPPRQGPTRSQGVGVGARGDTELPSTSTLSPPLPSSVDGSPAPPSVQSALDLLRSLKPRLSQILAPQTQSQTRNPREDTWTKVRVPLERMDIMPPEHGDPTRAHVLWLGPSKERSAEKKVLWDVCRPAMIMGKIGGSRSRVSELQGSGVDPGYETIEVMVVFAGQLHCTILNTIYRSKASILAHNQAQAQAQIQAEQPQTPHPRNRNPPHQNQSRIPFSYSAILENMGHQPSQPSPLAAPAPDAASNSRRAGAGAGGWGIDVGFGTWEIGEVQLCKMGSHDPEGRYVSVGAVSLGPDIDDEAGRSYS</sequence>
<organism evidence="2 3">
    <name type="scientific">Botryobasidium botryosum (strain FD-172 SS1)</name>
    <dbReference type="NCBI Taxonomy" id="930990"/>
    <lineage>
        <taxon>Eukaryota</taxon>
        <taxon>Fungi</taxon>
        <taxon>Dikarya</taxon>
        <taxon>Basidiomycota</taxon>
        <taxon>Agaricomycotina</taxon>
        <taxon>Agaricomycetes</taxon>
        <taxon>Cantharellales</taxon>
        <taxon>Botryobasidiaceae</taxon>
        <taxon>Botryobasidium</taxon>
    </lineage>
</organism>
<dbReference type="EMBL" id="KL198029">
    <property type="protein sequence ID" value="KDQ16020.1"/>
    <property type="molecule type" value="Genomic_DNA"/>
</dbReference>
<reference evidence="3" key="1">
    <citation type="journal article" date="2014" name="Proc. Natl. Acad. Sci. U.S.A.">
        <title>Extensive sampling of basidiomycete genomes demonstrates inadequacy of the white-rot/brown-rot paradigm for wood decay fungi.</title>
        <authorList>
            <person name="Riley R."/>
            <person name="Salamov A.A."/>
            <person name="Brown D.W."/>
            <person name="Nagy L.G."/>
            <person name="Floudas D."/>
            <person name="Held B.W."/>
            <person name="Levasseur A."/>
            <person name="Lombard V."/>
            <person name="Morin E."/>
            <person name="Otillar R."/>
            <person name="Lindquist E.A."/>
            <person name="Sun H."/>
            <person name="LaButti K.M."/>
            <person name="Schmutz J."/>
            <person name="Jabbour D."/>
            <person name="Luo H."/>
            <person name="Baker S.E."/>
            <person name="Pisabarro A.G."/>
            <person name="Walton J.D."/>
            <person name="Blanchette R.A."/>
            <person name="Henrissat B."/>
            <person name="Martin F."/>
            <person name="Cullen D."/>
            <person name="Hibbett D.S."/>
            <person name="Grigoriev I.V."/>
        </authorList>
    </citation>
    <scope>NUCLEOTIDE SEQUENCE [LARGE SCALE GENOMIC DNA]</scope>
    <source>
        <strain evidence="3">FD-172 SS1</strain>
    </source>
</reference>
<feature type="region of interest" description="Disordered" evidence="1">
    <location>
        <begin position="348"/>
        <end position="373"/>
    </location>
</feature>
<gene>
    <name evidence="2" type="ORF">BOTBODRAFT_43642</name>
</gene>
<feature type="region of interest" description="Disordered" evidence="1">
    <location>
        <begin position="121"/>
        <end position="167"/>
    </location>
</feature>
<evidence type="ECO:0000313" key="2">
    <source>
        <dbReference type="EMBL" id="KDQ16020.1"/>
    </source>
</evidence>
<dbReference type="GO" id="GO:0006307">
    <property type="term" value="P:DNA alkylation repair"/>
    <property type="evidence" value="ECO:0007669"/>
    <property type="project" value="InterPro"/>
</dbReference>
<dbReference type="STRING" id="930990.A0A067MMR4"/>
<protein>
    <submittedName>
        <fullName evidence="2">Uncharacterized protein</fullName>
    </submittedName>
</protein>
<evidence type="ECO:0000313" key="3">
    <source>
        <dbReference type="Proteomes" id="UP000027195"/>
    </source>
</evidence>
<dbReference type="GO" id="GO:0005634">
    <property type="term" value="C:nucleus"/>
    <property type="evidence" value="ECO:0007669"/>
    <property type="project" value="TreeGrafter"/>
</dbReference>
<dbReference type="PANTHER" id="PTHR13360">
    <property type="entry name" value="ACTIVATING SIGNAL COINTEGRATOR 1 COMPLEX SUBUNIT 1"/>
    <property type="match status" value="1"/>
</dbReference>
<name>A0A067MMR4_BOTB1</name>
<feature type="compositionally biased region" description="Low complexity" evidence="1">
    <location>
        <begin position="310"/>
        <end position="320"/>
    </location>
</feature>
<dbReference type="Proteomes" id="UP000027195">
    <property type="component" value="Unassembled WGS sequence"/>
</dbReference>
<dbReference type="HOGENOM" id="CLU_044606_1_0_1"/>
<accession>A0A067MMR4</accession>
<feature type="region of interest" description="Disordered" evidence="1">
    <location>
        <begin position="310"/>
        <end position="335"/>
    </location>
</feature>
<evidence type="ECO:0000256" key="1">
    <source>
        <dbReference type="SAM" id="MobiDB-lite"/>
    </source>
</evidence>
<feature type="compositionally biased region" description="Low complexity" evidence="1">
    <location>
        <begin position="361"/>
        <end position="373"/>
    </location>
</feature>
<dbReference type="GO" id="GO:0006355">
    <property type="term" value="P:regulation of DNA-templated transcription"/>
    <property type="evidence" value="ECO:0007669"/>
    <property type="project" value="TreeGrafter"/>
</dbReference>
<dbReference type="InterPro" id="IPR009210">
    <property type="entry name" value="ASCC1"/>
</dbReference>
<keyword evidence="3" id="KW-1185">Reference proteome</keyword>
<dbReference type="Gene3D" id="3.90.1140.10">
    <property type="entry name" value="Cyclic phosphodiesterase"/>
    <property type="match status" value="1"/>
</dbReference>
<proteinExistence type="predicted"/>
<dbReference type="InParanoid" id="A0A067MMR4"/>
<dbReference type="OrthoDB" id="277832at2759"/>